<feature type="chain" id="PRO_5042209906" description="Fibrillar collagen NC1 domain-containing protein" evidence="4">
    <location>
        <begin position="21"/>
        <end position="326"/>
    </location>
</feature>
<dbReference type="GO" id="GO:0005201">
    <property type="term" value="F:extracellular matrix structural constituent"/>
    <property type="evidence" value="ECO:0007669"/>
    <property type="project" value="InterPro"/>
</dbReference>
<organism evidence="6 7">
    <name type="scientific">Acropora cervicornis</name>
    <name type="common">Staghorn coral</name>
    <dbReference type="NCBI Taxonomy" id="6130"/>
    <lineage>
        <taxon>Eukaryota</taxon>
        <taxon>Metazoa</taxon>
        <taxon>Cnidaria</taxon>
        <taxon>Anthozoa</taxon>
        <taxon>Hexacorallia</taxon>
        <taxon>Scleractinia</taxon>
        <taxon>Astrocoeniina</taxon>
        <taxon>Acroporidae</taxon>
        <taxon>Acropora</taxon>
    </lineage>
</organism>
<accession>A0AAD9QV67</accession>
<evidence type="ECO:0000313" key="7">
    <source>
        <dbReference type="Proteomes" id="UP001249851"/>
    </source>
</evidence>
<evidence type="ECO:0000256" key="2">
    <source>
        <dbReference type="ARBA" id="ARBA00022525"/>
    </source>
</evidence>
<dbReference type="Proteomes" id="UP001249851">
    <property type="component" value="Unassembled WGS sequence"/>
</dbReference>
<comment type="subcellular location">
    <subcellularLocation>
        <location evidence="1">Secreted</location>
    </subcellularLocation>
</comment>
<keyword evidence="7" id="KW-1185">Reference proteome</keyword>
<dbReference type="GO" id="GO:0005576">
    <property type="term" value="C:extracellular region"/>
    <property type="evidence" value="ECO:0007669"/>
    <property type="project" value="UniProtKB-SubCell"/>
</dbReference>
<keyword evidence="2" id="KW-0964">Secreted</keyword>
<proteinExistence type="predicted"/>
<evidence type="ECO:0000256" key="3">
    <source>
        <dbReference type="ARBA" id="ARBA00023119"/>
    </source>
</evidence>
<dbReference type="EMBL" id="JARQWQ010000014">
    <property type="protein sequence ID" value="KAK2567700.1"/>
    <property type="molecule type" value="Genomic_DNA"/>
</dbReference>
<evidence type="ECO:0000256" key="1">
    <source>
        <dbReference type="ARBA" id="ARBA00004613"/>
    </source>
</evidence>
<name>A0AAD9QV67_ACRCE</name>
<gene>
    <name evidence="6" type="ORF">P5673_008557</name>
</gene>
<evidence type="ECO:0000259" key="5">
    <source>
        <dbReference type="Pfam" id="PF01410"/>
    </source>
</evidence>
<dbReference type="AlphaFoldDB" id="A0AAD9QV67"/>
<comment type="caution">
    <text evidence="6">The sequence shown here is derived from an EMBL/GenBank/DDBJ whole genome shotgun (WGS) entry which is preliminary data.</text>
</comment>
<protein>
    <recommendedName>
        <fullName evidence="5">Fibrillar collagen NC1 domain-containing protein</fullName>
    </recommendedName>
</protein>
<keyword evidence="4" id="KW-0732">Signal</keyword>
<reference evidence="6" key="2">
    <citation type="journal article" date="2023" name="Science">
        <title>Genomic signatures of disease resistance in endangered staghorn corals.</title>
        <authorList>
            <person name="Vollmer S.V."/>
            <person name="Selwyn J.D."/>
            <person name="Despard B.A."/>
            <person name="Roesel C.L."/>
        </authorList>
    </citation>
    <scope>NUCLEOTIDE SEQUENCE</scope>
    <source>
        <strain evidence="6">K2</strain>
    </source>
</reference>
<reference evidence="6" key="1">
    <citation type="journal article" date="2023" name="G3 (Bethesda)">
        <title>Whole genome assembly and annotation of the endangered Caribbean coral Acropora cervicornis.</title>
        <authorList>
            <person name="Selwyn J.D."/>
            <person name="Vollmer S.V."/>
        </authorList>
    </citation>
    <scope>NUCLEOTIDE SEQUENCE</scope>
    <source>
        <strain evidence="6">K2</strain>
    </source>
</reference>
<feature type="domain" description="Fibrillar collagen NC1" evidence="5">
    <location>
        <begin position="75"/>
        <end position="153"/>
    </location>
</feature>
<dbReference type="GO" id="GO:0005581">
    <property type="term" value="C:collagen trimer"/>
    <property type="evidence" value="ECO:0007669"/>
    <property type="project" value="UniProtKB-KW"/>
</dbReference>
<evidence type="ECO:0000256" key="4">
    <source>
        <dbReference type="SAM" id="SignalP"/>
    </source>
</evidence>
<dbReference type="Pfam" id="PF01410">
    <property type="entry name" value="COLFI"/>
    <property type="match status" value="1"/>
</dbReference>
<keyword evidence="3" id="KW-0176">Collagen</keyword>
<dbReference type="InterPro" id="IPR036056">
    <property type="entry name" value="Fibrinogen-like_C"/>
</dbReference>
<dbReference type="Gene3D" id="2.60.120.1000">
    <property type="match status" value="1"/>
</dbReference>
<evidence type="ECO:0000313" key="6">
    <source>
        <dbReference type="EMBL" id="KAK2567700.1"/>
    </source>
</evidence>
<dbReference type="InterPro" id="IPR000885">
    <property type="entry name" value="Fib_collagen_C"/>
</dbReference>
<dbReference type="SUPFAM" id="SSF56496">
    <property type="entry name" value="Fibrinogen C-terminal domain-like"/>
    <property type="match status" value="1"/>
</dbReference>
<feature type="signal peptide" evidence="4">
    <location>
        <begin position="1"/>
        <end position="20"/>
    </location>
</feature>
<sequence>MGKMPLIVLSLSLLCFTVNANSQGCVEETLDCNKAVPTVFKLSDASCPCDDASHSGVLKFSDNEVHVCAGTEWNMVHLIKEVSGPYGSEGNPGQSCDDIYDELVKGSTPEDGIYWLRFPLPANGEAFPVFCDMKNKGWTMVFKAMSGIAKEPWKVFSSDFTSGEIDMKGLDLTNNFQKHYKSRIVLFWESFGPAQANSFRGRIAFTQLSYAARLTLHKGGSVRKALTFNAQNSNFESWFRHGKLTNSSWSDLISFEEMGIFSFKGPCRTPGPCQNLLVNKYADLPDCHEVFGWIYRGTYDNCQWEADTLHDIVYCNGTTICQFEKQ</sequence>
<feature type="non-terminal residue" evidence="6">
    <location>
        <position position="1"/>
    </location>
</feature>